<comment type="caution">
    <text evidence="2">The sequence shown here is derived from an EMBL/GenBank/DDBJ whole genome shotgun (WGS) entry which is preliminary data.</text>
</comment>
<dbReference type="GO" id="GO:0006405">
    <property type="term" value="P:RNA export from nucleus"/>
    <property type="evidence" value="ECO:0007669"/>
    <property type="project" value="InterPro"/>
</dbReference>
<dbReference type="InterPro" id="IPR044694">
    <property type="entry name" value="NUP214"/>
</dbReference>
<feature type="region of interest" description="Disordered" evidence="1">
    <location>
        <begin position="991"/>
        <end position="1019"/>
    </location>
</feature>
<evidence type="ECO:0008006" key="4">
    <source>
        <dbReference type="Google" id="ProtNLM"/>
    </source>
</evidence>
<feature type="compositionally biased region" description="Polar residues" evidence="1">
    <location>
        <begin position="1439"/>
        <end position="1453"/>
    </location>
</feature>
<dbReference type="EMBL" id="JBAMMX010000021">
    <property type="protein sequence ID" value="KAK6919871.1"/>
    <property type="molecule type" value="Genomic_DNA"/>
</dbReference>
<feature type="region of interest" description="Disordered" evidence="1">
    <location>
        <begin position="1520"/>
        <end position="1564"/>
    </location>
</feature>
<gene>
    <name evidence="2" type="ORF">RJ641_015775</name>
</gene>
<dbReference type="PANTHER" id="PTHR34418:SF3">
    <property type="entry name" value="NUCLEAR PORE COMPLEX PROTEIN NUP214"/>
    <property type="match status" value="1"/>
</dbReference>
<name>A0AAN8UY98_9MAGN</name>
<proteinExistence type="predicted"/>
<feature type="region of interest" description="Disordered" evidence="1">
    <location>
        <begin position="691"/>
        <end position="727"/>
    </location>
</feature>
<feature type="region of interest" description="Disordered" evidence="1">
    <location>
        <begin position="1239"/>
        <end position="1285"/>
    </location>
</feature>
<protein>
    <recommendedName>
        <fullName evidence="4">Nuclear pore complex protein NUP214</fullName>
    </recommendedName>
</protein>
<feature type="compositionally biased region" description="Low complexity" evidence="1">
    <location>
        <begin position="1547"/>
        <end position="1564"/>
    </location>
</feature>
<feature type="compositionally biased region" description="Gly residues" evidence="1">
    <location>
        <begin position="1673"/>
        <end position="1682"/>
    </location>
</feature>
<dbReference type="Proteomes" id="UP001370490">
    <property type="component" value="Unassembled WGS sequence"/>
</dbReference>
<feature type="compositionally biased region" description="Polar residues" evidence="1">
    <location>
        <begin position="1244"/>
        <end position="1277"/>
    </location>
</feature>
<evidence type="ECO:0000313" key="2">
    <source>
        <dbReference type="EMBL" id="KAK6919871.1"/>
    </source>
</evidence>
<feature type="compositionally biased region" description="Low complexity" evidence="1">
    <location>
        <begin position="1520"/>
        <end position="1536"/>
    </location>
</feature>
<dbReference type="SUPFAM" id="SSF117289">
    <property type="entry name" value="Nucleoporin domain"/>
    <property type="match status" value="1"/>
</dbReference>
<keyword evidence="3" id="KW-1185">Reference proteome</keyword>
<sequence length="1694" mass="180069">MASSRADNAIVRLQLDDELEGERVATVDYFFDRIGASVPVFSDKDSQFDLQTSPTQPLVVSERFQVLFIAHSDGFFVAKTKDAIESAKAIKQKGHGSSIQDLSVVEVAIGRVHILELSTDSSTLAASVGPHIHFFSVSSLLNKEEKPFLSCSLDDSTTVKDLRWIKKMENSYIVLTSEGKLYLGSTEGHPKYIMDNVDAVDWNITGDLVAVARKNMLSIVSTKFEEKSCLTLLFKTWTNESDDKTVVKVDSVRWVRRDSIIVGSFQLTEDGTEESYLVQIITSKDGKDIDASNKPVVLSFSDVYPDVLDDSVPFGSGPEIAITANRKNVDQHIALFGWSVDDENKDAMMLEFGLDKWNPRIELQDNGDDNFVLGLCVDNVSVYEKVKVTVGTEDPRELWPYCVLLCLTCDGKLCVFHVAGNKEAPVSTKAASSLSNVAKGSCPVGQQSSELLTVTSELREQQVEQVALRLPSKELDNKELNLNESGTVSIKNISMPSELSTSLKASSIADQTFPKAITTLVQKEALINSRTVEGGPGTNSELINGEAANMLQPSLNTFGERSSPAISDFSKIETQGTAGVGSSSESSMMGAATDASVLTYNRGLHEFSEASKNFIGNIKPSISQIGSTQALFGGEVTLAKDDDARPLFSPSLYGRKSEDTSVEGAGNASVVPAGKLFNLKSGSGSLAPAFASSRTVQRGGQRDSREGLQAARNSHSVGRHIKEDSAETPAVMLNTEPNLSKKFGNVKEMVKELDTLLECIEKEGGFRDACTVNQRNSLLALDQGVDALSDRCSIWKSLMSEHLGKIQHLLDKTVQVLARKIYLDGMVKQASDVQYWDLWAQQKLSSELALKRDHVLEISQNLTKQLVELERHFNAFEMNKFGENEGTVSLGASRKSSGPSRHMQSLHSLQNTMSSQLAAAEQLSECLSTQMSLLSIKSPPTRQQNVKKELFDTIGIPYHGVSFNSPDVWKSSDMPSIKNLPFLSYSATVKDHSNRKQASVTKNNESETTRRRRDSLDRSWASFEPQKTVVKRILLEDSQKARVDESSSVMWRQHSSTRMLEGSLFRQTKNLLSPSNSISSKSKGIQNIPTQQASQASTFLITQPNDVLGTSPSVPLKAPAIEFTPTGNLSAFSLQSSSKPSSHVGQIGTREISNANAKRSSISETASENSISISINGEKTMLLSETQPHLAPSASVRTLAQSPPLMKINTETPSSHGKASQLDTATSNIQLSDKVSLSPAFSAPHSNSSPLLTATRKTQPGDKVSSSPTFSIPHSNISSPLTSASLPSLPTPTTATLAPIPFGNFLNSSKATADVNKTSTLPSSSSISSGSLSFKAPHTVVSQSSPITSEPVNYDKEPSLETQIISTTQAPPAQPGPATSGIMLKQEAVEPSTANVSAGLSFGSQPSFNISMVASGMTSSTKQEQQHAASILLPTPLSFTGSAVSSDPAPTQEDSMEEEAPETNCTPDLGLGSLSGFGIGSAPSITAPKSNPFGGPFINAANTASSSFTMTVPTGQLFRPASFSFQPPQSSQTPQQVNLGFSGGFTSGSNSQAQASSGFGQPAQIGQGQQALGSVLGSFGQSRQIGFGLPGAGFSSGSSFSSGGFTGTQSNASGFANVSSTGSAFASLASAGGFAGSASGVGGFAGAASGGFSAAGGGFGAFSNQQGGGGFSAFSGNAGGTGRPPSELFTQMRR</sequence>
<evidence type="ECO:0000313" key="3">
    <source>
        <dbReference type="Proteomes" id="UP001370490"/>
    </source>
</evidence>
<accession>A0AAN8UY98</accession>
<organism evidence="2 3">
    <name type="scientific">Dillenia turbinata</name>
    <dbReference type="NCBI Taxonomy" id="194707"/>
    <lineage>
        <taxon>Eukaryota</taxon>
        <taxon>Viridiplantae</taxon>
        <taxon>Streptophyta</taxon>
        <taxon>Embryophyta</taxon>
        <taxon>Tracheophyta</taxon>
        <taxon>Spermatophyta</taxon>
        <taxon>Magnoliopsida</taxon>
        <taxon>eudicotyledons</taxon>
        <taxon>Gunneridae</taxon>
        <taxon>Pentapetalae</taxon>
        <taxon>Dilleniales</taxon>
        <taxon>Dilleniaceae</taxon>
        <taxon>Dillenia</taxon>
    </lineage>
</organism>
<evidence type="ECO:0000256" key="1">
    <source>
        <dbReference type="SAM" id="MobiDB-lite"/>
    </source>
</evidence>
<dbReference type="GO" id="GO:0017056">
    <property type="term" value="F:structural constituent of nuclear pore"/>
    <property type="evidence" value="ECO:0007669"/>
    <property type="project" value="InterPro"/>
</dbReference>
<feature type="region of interest" description="Disordered" evidence="1">
    <location>
        <begin position="1673"/>
        <end position="1694"/>
    </location>
</feature>
<reference evidence="2 3" key="1">
    <citation type="submission" date="2023-12" db="EMBL/GenBank/DDBJ databases">
        <title>A high-quality genome assembly for Dillenia turbinata (Dilleniales).</title>
        <authorList>
            <person name="Chanderbali A."/>
        </authorList>
    </citation>
    <scope>NUCLEOTIDE SEQUENCE [LARGE SCALE GENOMIC DNA]</scope>
    <source>
        <strain evidence="2">LSX21</strain>
        <tissue evidence="2">Leaf</tissue>
    </source>
</reference>
<feature type="compositionally biased region" description="Basic and acidic residues" evidence="1">
    <location>
        <begin position="1004"/>
        <end position="1017"/>
    </location>
</feature>
<feature type="region of interest" description="Disordered" evidence="1">
    <location>
        <begin position="1439"/>
        <end position="1463"/>
    </location>
</feature>
<dbReference type="PANTHER" id="PTHR34418">
    <property type="entry name" value="NUCLEAR PORE COMPLEX PROTEIN NUP214 ISOFORM X1"/>
    <property type="match status" value="1"/>
</dbReference>